<organism evidence="2 3">
    <name type="scientific">Nitritalea halalkaliphila LW7</name>
    <dbReference type="NCBI Taxonomy" id="1189621"/>
    <lineage>
        <taxon>Bacteria</taxon>
        <taxon>Pseudomonadati</taxon>
        <taxon>Bacteroidota</taxon>
        <taxon>Cytophagia</taxon>
        <taxon>Cytophagales</taxon>
        <taxon>Cyclobacteriaceae</taxon>
        <taxon>Nitritalea</taxon>
    </lineage>
</organism>
<reference evidence="2" key="1">
    <citation type="submission" date="2012-05" db="EMBL/GenBank/DDBJ databases">
        <title>Genome sequence of Nitritalea halalkaliphila LW7.</title>
        <authorList>
            <person name="Jangir P.K."/>
            <person name="Singh A."/>
            <person name="Shivaji S."/>
            <person name="Sharma R."/>
        </authorList>
    </citation>
    <scope>NUCLEOTIDE SEQUENCE [LARGE SCALE GENOMIC DNA]</scope>
    <source>
        <strain evidence="2">LW7</strain>
    </source>
</reference>
<dbReference type="SUPFAM" id="SSF69318">
    <property type="entry name" value="Integrin alpha N-terminal domain"/>
    <property type="match status" value="1"/>
</dbReference>
<sequence length="86" mass="8999">MVVPDLIEDASSEDVYAVFFDANGDGHPDLYVSSGGSDSGFGDPGYTDRLYLADGAGNFIRARDALPKLRTSSSVVLPVDLTGDGI</sequence>
<evidence type="ECO:0000313" key="3">
    <source>
        <dbReference type="Proteomes" id="UP000005551"/>
    </source>
</evidence>
<keyword evidence="3" id="KW-1185">Reference proteome</keyword>
<protein>
    <submittedName>
        <fullName evidence="2">ASPIC/UnbV domain-containing protein</fullName>
    </submittedName>
</protein>
<comment type="caution">
    <text evidence="2">The sequence shown here is derived from an EMBL/GenBank/DDBJ whole genome shotgun (WGS) entry which is preliminary data.</text>
</comment>
<name>I5C9V3_9BACT</name>
<evidence type="ECO:0000256" key="1">
    <source>
        <dbReference type="ARBA" id="ARBA00022729"/>
    </source>
</evidence>
<accession>I5C9V3</accession>
<dbReference type="EMBL" id="AJYA01000002">
    <property type="protein sequence ID" value="EIM78605.1"/>
    <property type="molecule type" value="Genomic_DNA"/>
</dbReference>
<proteinExistence type="predicted"/>
<dbReference type="InterPro" id="IPR028994">
    <property type="entry name" value="Integrin_alpha_N"/>
</dbReference>
<dbReference type="AlphaFoldDB" id="I5C9V3"/>
<dbReference type="Pfam" id="PF13517">
    <property type="entry name" value="FG-GAP_3"/>
    <property type="match status" value="1"/>
</dbReference>
<dbReference type="InterPro" id="IPR013517">
    <property type="entry name" value="FG-GAP"/>
</dbReference>
<dbReference type="PATRIC" id="fig|1189621.3.peg.162"/>
<gene>
    <name evidence="2" type="ORF">A3SI_00776</name>
</gene>
<dbReference type="STRING" id="1189621.A3SI_00776"/>
<dbReference type="RefSeq" id="WP_009053154.1">
    <property type="nucleotide sequence ID" value="NZ_AJYA01000002.1"/>
</dbReference>
<keyword evidence="1" id="KW-0732">Signal</keyword>
<dbReference type="Proteomes" id="UP000005551">
    <property type="component" value="Unassembled WGS sequence"/>
</dbReference>
<evidence type="ECO:0000313" key="2">
    <source>
        <dbReference type="EMBL" id="EIM78605.1"/>
    </source>
</evidence>